<dbReference type="InterPro" id="IPR041616">
    <property type="entry name" value="PheRS_beta_core"/>
</dbReference>
<comment type="similarity">
    <text evidence="2 15">Belongs to the phenylalanyl-tRNA synthetase beta subunit family. Type 1 subfamily.</text>
</comment>
<dbReference type="OrthoDB" id="9805455at2"/>
<evidence type="ECO:0000256" key="3">
    <source>
        <dbReference type="ARBA" id="ARBA00011209"/>
    </source>
</evidence>
<dbReference type="Pfam" id="PF03147">
    <property type="entry name" value="FDX-ACB"/>
    <property type="match status" value="1"/>
</dbReference>
<dbReference type="InterPro" id="IPR012340">
    <property type="entry name" value="NA-bd_OB-fold"/>
</dbReference>
<dbReference type="SUPFAM" id="SSF46955">
    <property type="entry name" value="Putative DNA-binding domain"/>
    <property type="match status" value="1"/>
</dbReference>
<dbReference type="Pfam" id="PF17759">
    <property type="entry name" value="tRNA_synthFbeta"/>
    <property type="match status" value="1"/>
</dbReference>
<keyword evidence="11 16" id="KW-0694">RNA-binding</keyword>
<dbReference type="InterPro" id="IPR002547">
    <property type="entry name" value="tRNA-bd_dom"/>
</dbReference>
<comment type="subcellular location">
    <subcellularLocation>
        <location evidence="1 15">Cytoplasm</location>
    </subcellularLocation>
</comment>
<evidence type="ECO:0000256" key="8">
    <source>
        <dbReference type="ARBA" id="ARBA00022741"/>
    </source>
</evidence>
<dbReference type="Pfam" id="PF03484">
    <property type="entry name" value="B5"/>
    <property type="match status" value="1"/>
</dbReference>
<keyword evidence="4 15" id="KW-0963">Cytoplasm</keyword>
<dbReference type="CDD" id="cd02796">
    <property type="entry name" value="tRNA_bind_bactPheRS"/>
    <property type="match status" value="1"/>
</dbReference>
<evidence type="ECO:0000313" key="21">
    <source>
        <dbReference type="Proteomes" id="UP000198817"/>
    </source>
</evidence>
<dbReference type="GO" id="GO:0009328">
    <property type="term" value="C:phenylalanine-tRNA ligase complex"/>
    <property type="evidence" value="ECO:0007669"/>
    <property type="project" value="TreeGrafter"/>
</dbReference>
<reference evidence="20 21" key="1">
    <citation type="submission" date="2016-10" db="EMBL/GenBank/DDBJ databases">
        <authorList>
            <person name="de Groot N.N."/>
        </authorList>
    </citation>
    <scope>NUCLEOTIDE SEQUENCE [LARGE SCALE GENOMIC DNA]</scope>
    <source>
        <strain evidence="20 21">KHGC13</strain>
    </source>
</reference>
<dbReference type="SMART" id="SM00874">
    <property type="entry name" value="B5"/>
    <property type="match status" value="1"/>
</dbReference>
<keyword evidence="21" id="KW-1185">Reference proteome</keyword>
<dbReference type="GO" id="GO:0004826">
    <property type="term" value="F:phenylalanine-tRNA ligase activity"/>
    <property type="evidence" value="ECO:0007669"/>
    <property type="project" value="UniProtKB-UniRule"/>
</dbReference>
<dbReference type="SUPFAM" id="SSF56037">
    <property type="entry name" value="PheT/TilS domain"/>
    <property type="match status" value="1"/>
</dbReference>
<dbReference type="GO" id="GO:0005524">
    <property type="term" value="F:ATP binding"/>
    <property type="evidence" value="ECO:0007669"/>
    <property type="project" value="UniProtKB-UniRule"/>
</dbReference>
<evidence type="ECO:0000256" key="12">
    <source>
        <dbReference type="ARBA" id="ARBA00022917"/>
    </source>
</evidence>
<feature type="domain" description="B5" evidence="19">
    <location>
        <begin position="415"/>
        <end position="492"/>
    </location>
</feature>
<dbReference type="Gene3D" id="3.50.40.10">
    <property type="entry name" value="Phenylalanyl-trna Synthetase, Chain B, domain 3"/>
    <property type="match status" value="1"/>
</dbReference>
<dbReference type="PROSITE" id="PS51447">
    <property type="entry name" value="FDX_ACB"/>
    <property type="match status" value="1"/>
</dbReference>
<sequence length="808" mass="90317">MQVSMNWVRRYVDLPEELSLDQIAYDLTMRTVEVEEVIDTGKKFENIIAAKILEVKPHPNADKLRICMVDIGEAEPVQIVCGGTNLYAGENVVVCKPGAMVVWHGEGEPVKIKETKMRGEYSYGMICAPAEVYLDGLFPTEDDAIIVDLGDMPCTPGQNIAEVVGMDDVVLDIDNKSLTNRPDLWGQYGIAREISAIYDLPLRPLEQEDLKAANLPSFPVEIEAKDKCYRYAAVEIQNVDAKTESPLWMKTSLINAGMRPINAIVDITNYVMLAVGQPTHAFDRTHVVDKIVVRNAVKGEELTLLDGNELDLTEGDLVICDAEEPMALAGIRGGRKDSILPETTSVLLEVATFTAQTIRKTGKRFDEKTDASIRYEKGIDTERVDLGISMALSLFRQIFPSMEVTAYGDNYPVKTERAVVEVTQDFLDSRLGKVFTEEEVTALLTRLGFDVTCENGNYTCVAPTWRSTGDISIKDDILDEIARILSFDSFEAQPLTITFEHPVHQLKESVDRKLREFLAFRCGFNEVFTYPWVDEKYITASGIDPADCIRLATPPAPELASLRRSLIPGLLETTVKNLRYFDSFRVFELAEVFHRGVYHESSEDETLPLQPHYLTGGIVGDDGKAQFFEVKGIIESIPRFCHLAPLSFGQAEKPSWADDEAWLNILSGKEVIGAIALVSVQAMSAAGIRRKQIAAFEFNMDKLEPLASRSNTFEHLPQFPLVEEDLSLLVDENVTWKDIHDAICHHVKELHFVEEYRGKQIPAGKKSVMLNLKIGSDKGTLKAKQIEKQMAKIVKTLENKCGAILREE</sequence>
<dbReference type="InterPro" id="IPR005121">
    <property type="entry name" value="Fdx_antiC-bd"/>
</dbReference>
<evidence type="ECO:0000256" key="6">
    <source>
        <dbReference type="ARBA" id="ARBA00022598"/>
    </source>
</evidence>
<dbReference type="PROSITE" id="PS51483">
    <property type="entry name" value="B5"/>
    <property type="match status" value="1"/>
</dbReference>
<dbReference type="Proteomes" id="UP000198817">
    <property type="component" value="Unassembled WGS sequence"/>
</dbReference>
<dbReference type="PANTHER" id="PTHR10947">
    <property type="entry name" value="PHENYLALANYL-TRNA SYNTHETASE BETA CHAIN AND LEUCINE-RICH REPEAT-CONTAINING PROTEIN 47"/>
    <property type="match status" value="1"/>
</dbReference>
<evidence type="ECO:0000256" key="7">
    <source>
        <dbReference type="ARBA" id="ARBA00022723"/>
    </source>
</evidence>
<dbReference type="SMART" id="SM00873">
    <property type="entry name" value="B3_4"/>
    <property type="match status" value="1"/>
</dbReference>
<evidence type="ECO:0000256" key="16">
    <source>
        <dbReference type="PROSITE-ProRule" id="PRU00209"/>
    </source>
</evidence>
<evidence type="ECO:0000313" key="20">
    <source>
        <dbReference type="EMBL" id="SFU33238.1"/>
    </source>
</evidence>
<keyword evidence="12 15" id="KW-0648">Protein biosynthesis</keyword>
<evidence type="ECO:0000256" key="13">
    <source>
        <dbReference type="ARBA" id="ARBA00023146"/>
    </source>
</evidence>
<dbReference type="Gene3D" id="2.40.50.140">
    <property type="entry name" value="Nucleic acid-binding proteins"/>
    <property type="match status" value="1"/>
</dbReference>
<dbReference type="GO" id="GO:0140096">
    <property type="term" value="F:catalytic activity, acting on a protein"/>
    <property type="evidence" value="ECO:0007669"/>
    <property type="project" value="UniProtKB-ARBA"/>
</dbReference>
<dbReference type="Gene3D" id="3.30.930.10">
    <property type="entry name" value="Bira Bifunctional Protein, Domain 2"/>
    <property type="match status" value="1"/>
</dbReference>
<evidence type="ECO:0000256" key="2">
    <source>
        <dbReference type="ARBA" id="ARBA00008653"/>
    </source>
</evidence>
<keyword evidence="9 15" id="KW-0067">ATP-binding</keyword>
<dbReference type="InterPro" id="IPR033714">
    <property type="entry name" value="tRNA_bind_bactPheRS"/>
</dbReference>
<evidence type="ECO:0000256" key="10">
    <source>
        <dbReference type="ARBA" id="ARBA00022842"/>
    </source>
</evidence>
<evidence type="ECO:0000256" key="14">
    <source>
        <dbReference type="ARBA" id="ARBA00049255"/>
    </source>
</evidence>
<dbReference type="GO" id="GO:0016740">
    <property type="term" value="F:transferase activity"/>
    <property type="evidence" value="ECO:0007669"/>
    <property type="project" value="UniProtKB-ARBA"/>
</dbReference>
<dbReference type="GO" id="GO:0006432">
    <property type="term" value="P:phenylalanyl-tRNA aminoacylation"/>
    <property type="evidence" value="ECO:0007669"/>
    <property type="project" value="UniProtKB-UniRule"/>
</dbReference>
<dbReference type="EMBL" id="FPBT01000002">
    <property type="protein sequence ID" value="SFU33238.1"/>
    <property type="molecule type" value="Genomic_DNA"/>
</dbReference>
<comment type="catalytic activity">
    <reaction evidence="14 15">
        <text>tRNA(Phe) + L-phenylalanine + ATP = L-phenylalanyl-tRNA(Phe) + AMP + diphosphate + H(+)</text>
        <dbReference type="Rhea" id="RHEA:19413"/>
        <dbReference type="Rhea" id="RHEA-COMP:9668"/>
        <dbReference type="Rhea" id="RHEA-COMP:9699"/>
        <dbReference type="ChEBI" id="CHEBI:15378"/>
        <dbReference type="ChEBI" id="CHEBI:30616"/>
        <dbReference type="ChEBI" id="CHEBI:33019"/>
        <dbReference type="ChEBI" id="CHEBI:58095"/>
        <dbReference type="ChEBI" id="CHEBI:78442"/>
        <dbReference type="ChEBI" id="CHEBI:78531"/>
        <dbReference type="ChEBI" id="CHEBI:456215"/>
        <dbReference type="EC" id="6.1.1.20"/>
    </reaction>
</comment>
<dbReference type="PROSITE" id="PS50886">
    <property type="entry name" value="TRBD"/>
    <property type="match status" value="1"/>
</dbReference>
<feature type="binding site" evidence="15">
    <location>
        <position position="470"/>
    </location>
    <ligand>
        <name>Mg(2+)</name>
        <dbReference type="ChEBI" id="CHEBI:18420"/>
        <note>shared with alpha subunit</note>
    </ligand>
</feature>
<accession>A0A1I7FAJ9</accession>
<dbReference type="InterPro" id="IPR005146">
    <property type="entry name" value="B3/B4_tRNA-bd"/>
</dbReference>
<evidence type="ECO:0000256" key="11">
    <source>
        <dbReference type="ARBA" id="ARBA00022884"/>
    </source>
</evidence>
<dbReference type="Pfam" id="PF03483">
    <property type="entry name" value="B3_4"/>
    <property type="match status" value="1"/>
</dbReference>
<dbReference type="EC" id="6.1.1.20" evidence="15"/>
<keyword evidence="7 15" id="KW-0479">Metal-binding</keyword>
<evidence type="ECO:0000256" key="5">
    <source>
        <dbReference type="ARBA" id="ARBA00022555"/>
    </source>
</evidence>
<feature type="domain" description="FDX-ACB" evidence="18">
    <location>
        <begin position="717"/>
        <end position="806"/>
    </location>
</feature>
<dbReference type="GO" id="GO:0000287">
    <property type="term" value="F:magnesium ion binding"/>
    <property type="evidence" value="ECO:0007669"/>
    <property type="project" value="UniProtKB-UniRule"/>
</dbReference>
<organism evidence="20 21">
    <name type="scientific">Eubacterium pyruvativorans</name>
    <dbReference type="NCBI Taxonomy" id="155865"/>
    <lineage>
        <taxon>Bacteria</taxon>
        <taxon>Bacillati</taxon>
        <taxon>Bacillota</taxon>
        <taxon>Clostridia</taxon>
        <taxon>Eubacteriales</taxon>
        <taxon>Eubacteriaceae</taxon>
        <taxon>Eubacterium</taxon>
    </lineage>
</organism>
<name>A0A1I7FAJ9_9FIRM</name>
<proteinExistence type="inferred from homology"/>
<dbReference type="PANTHER" id="PTHR10947:SF0">
    <property type="entry name" value="PHENYLALANINE--TRNA LIGASE BETA SUBUNIT"/>
    <property type="match status" value="1"/>
</dbReference>
<dbReference type="InterPro" id="IPR004532">
    <property type="entry name" value="Phe-tRNA-ligase_IIc_bsu_bact"/>
</dbReference>
<comment type="subunit">
    <text evidence="3 15">Tetramer of two alpha and two beta subunits.</text>
</comment>
<dbReference type="Gene3D" id="3.30.70.380">
    <property type="entry name" value="Ferrodoxin-fold anticodon-binding domain"/>
    <property type="match status" value="1"/>
</dbReference>
<dbReference type="NCBIfam" id="TIGR00472">
    <property type="entry name" value="pheT_bact"/>
    <property type="match status" value="1"/>
</dbReference>
<keyword evidence="5 16" id="KW-0820">tRNA-binding</keyword>
<evidence type="ECO:0000256" key="15">
    <source>
        <dbReference type="HAMAP-Rule" id="MF_00283"/>
    </source>
</evidence>
<evidence type="ECO:0000256" key="4">
    <source>
        <dbReference type="ARBA" id="ARBA00022490"/>
    </source>
</evidence>
<keyword evidence="10 15" id="KW-0460">Magnesium</keyword>
<keyword evidence="8 15" id="KW-0547">Nucleotide-binding</keyword>
<dbReference type="SUPFAM" id="SSF50249">
    <property type="entry name" value="Nucleic acid-binding proteins"/>
    <property type="match status" value="1"/>
</dbReference>
<gene>
    <name evidence="15" type="primary">pheT</name>
    <name evidence="20" type="ORF">SAMN05216508_10214</name>
</gene>
<feature type="binding site" evidence="15">
    <location>
        <position position="480"/>
    </location>
    <ligand>
        <name>Mg(2+)</name>
        <dbReference type="ChEBI" id="CHEBI:18420"/>
        <note>shared with alpha subunit</note>
    </ligand>
</feature>
<feature type="binding site" evidence="15">
    <location>
        <position position="476"/>
    </location>
    <ligand>
        <name>Mg(2+)</name>
        <dbReference type="ChEBI" id="CHEBI:18420"/>
        <note>shared with alpha subunit</note>
    </ligand>
</feature>
<evidence type="ECO:0000256" key="9">
    <source>
        <dbReference type="ARBA" id="ARBA00022840"/>
    </source>
</evidence>
<dbReference type="GO" id="GO:0000049">
    <property type="term" value="F:tRNA binding"/>
    <property type="evidence" value="ECO:0007669"/>
    <property type="project" value="UniProtKB-UniRule"/>
</dbReference>
<evidence type="ECO:0000259" key="18">
    <source>
        <dbReference type="PROSITE" id="PS51447"/>
    </source>
</evidence>
<dbReference type="InterPro" id="IPR005147">
    <property type="entry name" value="tRNA_synthase_B5-dom"/>
</dbReference>
<dbReference type="InterPro" id="IPR020825">
    <property type="entry name" value="Phe-tRNA_synthase-like_B3/B4"/>
</dbReference>
<feature type="domain" description="TRNA-binding" evidence="17">
    <location>
        <begin position="41"/>
        <end position="161"/>
    </location>
</feature>
<dbReference type="InterPro" id="IPR036690">
    <property type="entry name" value="Fdx_antiC-bd_sf"/>
</dbReference>
<dbReference type="InterPro" id="IPR009061">
    <property type="entry name" value="DNA-bd_dom_put_sf"/>
</dbReference>
<dbReference type="Gene3D" id="3.30.56.10">
    <property type="match status" value="2"/>
</dbReference>
<dbReference type="HAMAP" id="MF_00283">
    <property type="entry name" value="Phe_tRNA_synth_beta1"/>
    <property type="match status" value="1"/>
</dbReference>
<dbReference type="Pfam" id="PF01588">
    <property type="entry name" value="tRNA_bind"/>
    <property type="match status" value="1"/>
</dbReference>
<dbReference type="AlphaFoldDB" id="A0A1I7FAJ9"/>
<evidence type="ECO:0000259" key="19">
    <source>
        <dbReference type="PROSITE" id="PS51483"/>
    </source>
</evidence>
<dbReference type="RefSeq" id="WP_090469599.1">
    <property type="nucleotide sequence ID" value="NZ_FOWF01000001.1"/>
</dbReference>
<keyword evidence="13 15" id="KW-0030">Aminoacyl-tRNA synthetase</keyword>
<comment type="cofactor">
    <cofactor evidence="15">
        <name>Mg(2+)</name>
        <dbReference type="ChEBI" id="CHEBI:18420"/>
    </cofactor>
    <text evidence="15">Binds 2 magnesium ions per tetramer.</text>
</comment>
<dbReference type="InterPro" id="IPR045060">
    <property type="entry name" value="Phe-tRNA-ligase_IIc_bsu"/>
</dbReference>
<dbReference type="SUPFAM" id="SSF55681">
    <property type="entry name" value="Class II aaRS and biotin synthetases"/>
    <property type="match status" value="1"/>
</dbReference>
<evidence type="ECO:0000259" key="17">
    <source>
        <dbReference type="PROSITE" id="PS50886"/>
    </source>
</evidence>
<comment type="caution">
    <text evidence="15">Lacks conserved residue(s) required for the propagation of feature annotation.</text>
</comment>
<evidence type="ECO:0000256" key="1">
    <source>
        <dbReference type="ARBA" id="ARBA00004496"/>
    </source>
</evidence>
<dbReference type="InterPro" id="IPR045864">
    <property type="entry name" value="aa-tRNA-synth_II/BPL/LPL"/>
</dbReference>
<dbReference type="STRING" id="155865.SAMN05216515_101153"/>
<protein>
    <recommendedName>
        <fullName evidence="15">Phenylalanine--tRNA ligase beta subunit</fullName>
        <ecNumber evidence="15">6.1.1.20</ecNumber>
    </recommendedName>
    <alternativeName>
        <fullName evidence="15">Phenylalanyl-tRNA synthetase beta subunit</fullName>
        <shortName evidence="15">PheRS</shortName>
    </alternativeName>
</protein>
<dbReference type="SUPFAM" id="SSF54991">
    <property type="entry name" value="Anticodon-binding domain of PheRS"/>
    <property type="match status" value="1"/>
</dbReference>
<dbReference type="SMART" id="SM00896">
    <property type="entry name" value="FDX-ACB"/>
    <property type="match status" value="1"/>
</dbReference>
<keyword evidence="6 15" id="KW-0436">Ligase</keyword>